<dbReference type="EMBL" id="NDIQ01000022">
    <property type="protein sequence ID" value="PRT56767.1"/>
    <property type="molecule type" value="Genomic_DNA"/>
</dbReference>
<dbReference type="PROSITE" id="PS00062">
    <property type="entry name" value="ALDOKETO_REDUCTASE_2"/>
    <property type="match status" value="1"/>
</dbReference>
<protein>
    <submittedName>
        <fullName evidence="8">Reductase 1</fullName>
    </submittedName>
</protein>
<dbReference type="OrthoDB" id="416253at2759"/>
<comment type="similarity">
    <text evidence="1">Belongs to the aldo/keto reductase family.</text>
</comment>
<evidence type="ECO:0000313" key="8">
    <source>
        <dbReference type="EMBL" id="PRT56767.1"/>
    </source>
</evidence>
<dbReference type="PROSITE" id="PS00063">
    <property type="entry name" value="ALDOKETO_REDUCTASE_3"/>
    <property type="match status" value="1"/>
</dbReference>
<keyword evidence="2" id="KW-0521">NADP</keyword>
<dbReference type="InterPro" id="IPR018170">
    <property type="entry name" value="Aldo/ket_reductase_CS"/>
</dbReference>
<dbReference type="STRING" id="45607.A0A2T0FP61"/>
<dbReference type="PIRSF" id="PIRSF000097">
    <property type="entry name" value="AKR"/>
    <property type="match status" value="1"/>
</dbReference>
<evidence type="ECO:0000256" key="5">
    <source>
        <dbReference type="PIRSR" id="PIRSR000097-2"/>
    </source>
</evidence>
<evidence type="ECO:0000256" key="1">
    <source>
        <dbReference type="ARBA" id="ARBA00007905"/>
    </source>
</evidence>
<evidence type="ECO:0000256" key="4">
    <source>
        <dbReference type="PIRSR" id="PIRSR000097-1"/>
    </source>
</evidence>
<evidence type="ECO:0000256" key="2">
    <source>
        <dbReference type="ARBA" id="ARBA00022857"/>
    </source>
</evidence>
<dbReference type="FunFam" id="3.20.20.100:FF:000002">
    <property type="entry name" value="2,5-diketo-D-gluconic acid reductase A"/>
    <property type="match status" value="1"/>
</dbReference>
<dbReference type="InterPro" id="IPR036812">
    <property type="entry name" value="NAD(P)_OxRdtase_dom_sf"/>
</dbReference>
<feature type="domain" description="NADP-dependent oxidoreductase" evidence="7">
    <location>
        <begin position="19"/>
        <end position="273"/>
    </location>
</feature>
<feature type="binding site" evidence="5">
    <location>
        <position position="106"/>
    </location>
    <ligand>
        <name>substrate</name>
    </ligand>
</feature>
<dbReference type="InterPro" id="IPR023210">
    <property type="entry name" value="NADP_OxRdtase_dom"/>
</dbReference>
<feature type="active site" description="Proton donor" evidence="4">
    <location>
        <position position="50"/>
    </location>
</feature>
<sequence length="294" mass="33004">MSPRNLKLNSGYEIPIVGFGTYAATDDEGYKAVLEALKVGYRHIDTAFIYGNEKEVGQAIKDSGVPREQLFITTKVWPTDARNPAKSLERSLELLKLEYVDLLLMHWPYPLKQDPENSGSFSGSGIDEDWDFVKTWQLFQQLPKSQVRTIGVSNFTIKNLEKLLADPTMKTVPAVNQFELHPWYPCSELVKYCQDKGLVVEAYSPVARGKGTGNSIVESIAKKHNAQPGQIVLSWNVKRNVVVVPKSATPARIAANFEIVDLDDADMAKLEELGKSQERIVNTVRIYGRDIFQD</sequence>
<dbReference type="PANTHER" id="PTHR43827:SF3">
    <property type="entry name" value="NADP-DEPENDENT OXIDOREDUCTASE DOMAIN-CONTAINING PROTEIN"/>
    <property type="match status" value="1"/>
</dbReference>
<dbReference type="AlphaFoldDB" id="A0A2T0FP61"/>
<feature type="site" description="Lowers pKa of active site Tyr" evidence="6">
    <location>
        <position position="75"/>
    </location>
</feature>
<reference evidence="8 9" key="1">
    <citation type="submission" date="2017-04" db="EMBL/GenBank/DDBJ databases">
        <title>Genome sequencing of [Candida] sorbophila.</title>
        <authorList>
            <person name="Ahn J.O."/>
        </authorList>
    </citation>
    <scope>NUCLEOTIDE SEQUENCE [LARGE SCALE GENOMIC DNA]</scope>
    <source>
        <strain evidence="8 9">DS02</strain>
    </source>
</reference>
<dbReference type="SUPFAM" id="SSF51430">
    <property type="entry name" value="NAD(P)-linked oxidoreductase"/>
    <property type="match status" value="1"/>
</dbReference>
<dbReference type="Gene3D" id="3.20.20.100">
    <property type="entry name" value="NADP-dependent oxidoreductase domain"/>
    <property type="match status" value="1"/>
</dbReference>
<dbReference type="PROSITE" id="PS00798">
    <property type="entry name" value="ALDOKETO_REDUCTASE_1"/>
    <property type="match status" value="1"/>
</dbReference>
<dbReference type="RefSeq" id="XP_024666712.1">
    <property type="nucleotide sequence ID" value="XM_024810944.1"/>
</dbReference>
<dbReference type="GO" id="GO:0016616">
    <property type="term" value="F:oxidoreductase activity, acting on the CH-OH group of donors, NAD or NADP as acceptor"/>
    <property type="evidence" value="ECO:0007669"/>
    <property type="project" value="UniProtKB-ARBA"/>
</dbReference>
<dbReference type="Proteomes" id="UP000238350">
    <property type="component" value="Unassembled WGS sequence"/>
</dbReference>
<evidence type="ECO:0000313" key="9">
    <source>
        <dbReference type="Proteomes" id="UP000238350"/>
    </source>
</evidence>
<dbReference type="GeneID" id="36518135"/>
<keyword evidence="3" id="KW-0560">Oxidoreductase</keyword>
<evidence type="ECO:0000259" key="7">
    <source>
        <dbReference type="Pfam" id="PF00248"/>
    </source>
</evidence>
<dbReference type="PANTHER" id="PTHR43827">
    <property type="entry name" value="2,5-DIKETO-D-GLUCONIC ACID REDUCTASE"/>
    <property type="match status" value="1"/>
</dbReference>
<organism evidence="8 9">
    <name type="scientific">Wickerhamiella sorbophila</name>
    <dbReference type="NCBI Taxonomy" id="45607"/>
    <lineage>
        <taxon>Eukaryota</taxon>
        <taxon>Fungi</taxon>
        <taxon>Dikarya</taxon>
        <taxon>Ascomycota</taxon>
        <taxon>Saccharomycotina</taxon>
        <taxon>Dipodascomycetes</taxon>
        <taxon>Dipodascales</taxon>
        <taxon>Trichomonascaceae</taxon>
        <taxon>Wickerhamiella</taxon>
    </lineage>
</organism>
<accession>A0A2T0FP61</accession>
<gene>
    <name evidence="8" type="ORF">B9G98_04387</name>
</gene>
<comment type="caution">
    <text evidence="8">The sequence shown here is derived from an EMBL/GenBank/DDBJ whole genome shotgun (WGS) entry which is preliminary data.</text>
</comment>
<evidence type="ECO:0000256" key="3">
    <source>
        <dbReference type="ARBA" id="ARBA00023002"/>
    </source>
</evidence>
<evidence type="ECO:0000256" key="6">
    <source>
        <dbReference type="PIRSR" id="PIRSR000097-3"/>
    </source>
</evidence>
<dbReference type="PRINTS" id="PR00069">
    <property type="entry name" value="ALDKETRDTASE"/>
</dbReference>
<name>A0A2T0FP61_9ASCO</name>
<proteinExistence type="inferred from homology"/>
<dbReference type="InterPro" id="IPR020471">
    <property type="entry name" value="AKR"/>
</dbReference>
<dbReference type="Pfam" id="PF00248">
    <property type="entry name" value="Aldo_ket_red"/>
    <property type="match status" value="1"/>
</dbReference>
<keyword evidence="9" id="KW-1185">Reference proteome</keyword>